<reference evidence="1" key="1">
    <citation type="submission" date="2022-07" db="EMBL/GenBank/DDBJ databases">
        <title>The genome of Lyophyllum shimeji provides insight into the initial evolution of ectomycorrhizal fungal genome.</title>
        <authorList>
            <person name="Kobayashi Y."/>
            <person name="Shibata T."/>
            <person name="Hirakawa H."/>
            <person name="Shigenobu S."/>
            <person name="Nishiyama T."/>
            <person name="Yamada A."/>
            <person name="Hasebe M."/>
            <person name="Kawaguchi M."/>
        </authorList>
    </citation>
    <scope>NUCLEOTIDE SEQUENCE</scope>
    <source>
        <strain evidence="1">AT787</strain>
    </source>
</reference>
<gene>
    <name evidence="1" type="ORF">LshimejAT787_1601510</name>
</gene>
<sequence>MKNLTKYARTPPNTSIVSYFVFPSTTLSACHRSALSRNLGSATFAQATRWFSWSTVVMISNADCFWNKPGSSMVGGRWTGAIRRYLPSAGIWSETGRGIGKAEFNQRNEPFLVRREVQQYRPDFVYVRVNQNRGRNREDPIFR</sequence>
<dbReference type="EMBL" id="BRPK01000016">
    <property type="protein sequence ID" value="GLB44221.1"/>
    <property type="molecule type" value="Genomic_DNA"/>
</dbReference>
<evidence type="ECO:0000313" key="2">
    <source>
        <dbReference type="Proteomes" id="UP001063166"/>
    </source>
</evidence>
<accession>A0A9P3PZZ7</accession>
<comment type="caution">
    <text evidence="1">The sequence shown here is derived from an EMBL/GenBank/DDBJ whole genome shotgun (WGS) entry which is preliminary data.</text>
</comment>
<proteinExistence type="predicted"/>
<evidence type="ECO:0000313" key="1">
    <source>
        <dbReference type="EMBL" id="GLB44221.1"/>
    </source>
</evidence>
<organism evidence="1 2">
    <name type="scientific">Lyophyllum shimeji</name>
    <name type="common">Hon-shimeji</name>
    <name type="synonym">Tricholoma shimeji</name>
    <dbReference type="NCBI Taxonomy" id="47721"/>
    <lineage>
        <taxon>Eukaryota</taxon>
        <taxon>Fungi</taxon>
        <taxon>Dikarya</taxon>
        <taxon>Basidiomycota</taxon>
        <taxon>Agaricomycotina</taxon>
        <taxon>Agaricomycetes</taxon>
        <taxon>Agaricomycetidae</taxon>
        <taxon>Agaricales</taxon>
        <taxon>Tricholomatineae</taxon>
        <taxon>Lyophyllaceae</taxon>
        <taxon>Lyophyllum</taxon>
    </lineage>
</organism>
<dbReference type="Proteomes" id="UP001063166">
    <property type="component" value="Unassembled WGS sequence"/>
</dbReference>
<dbReference type="PROSITE" id="PS51257">
    <property type="entry name" value="PROKAR_LIPOPROTEIN"/>
    <property type="match status" value="1"/>
</dbReference>
<dbReference type="AlphaFoldDB" id="A0A9P3PZZ7"/>
<name>A0A9P3PZZ7_LYOSH</name>
<keyword evidence="2" id="KW-1185">Reference proteome</keyword>
<protein>
    <submittedName>
        <fullName evidence="1">Uncharacterized protein</fullName>
    </submittedName>
</protein>